<evidence type="ECO:0008006" key="7">
    <source>
        <dbReference type="Google" id="ProtNLM"/>
    </source>
</evidence>
<dbReference type="InterPro" id="IPR040458">
    <property type="entry name" value="Vid27"/>
</dbReference>
<dbReference type="PANTHER" id="PTHR31913:SF0">
    <property type="entry name" value="VACUOLAR IMPORT AND DEGRADATION PROTEIN 27"/>
    <property type="match status" value="1"/>
</dbReference>
<dbReference type="RefSeq" id="XP_019041167.1">
    <property type="nucleotide sequence ID" value="XM_019181323.1"/>
</dbReference>
<evidence type="ECO:0000313" key="6">
    <source>
        <dbReference type="Proteomes" id="UP000094112"/>
    </source>
</evidence>
<feature type="region of interest" description="Disordered" evidence="1">
    <location>
        <begin position="217"/>
        <end position="237"/>
    </location>
</feature>
<keyword evidence="6" id="KW-1185">Reference proteome</keyword>
<evidence type="ECO:0000259" key="2">
    <source>
        <dbReference type="Pfam" id="PF08553"/>
    </source>
</evidence>
<feature type="domain" description="Vid27 N-terminal" evidence="4">
    <location>
        <begin position="1"/>
        <end position="168"/>
    </location>
</feature>
<organism evidence="5 6">
    <name type="scientific">Wickerhamomyces anomalus (strain ATCC 58044 / CBS 1984 / NCYC 433 / NRRL Y-366-8)</name>
    <name type="common">Yeast</name>
    <name type="synonym">Hansenula anomala</name>
    <dbReference type="NCBI Taxonomy" id="683960"/>
    <lineage>
        <taxon>Eukaryota</taxon>
        <taxon>Fungi</taxon>
        <taxon>Dikarya</taxon>
        <taxon>Ascomycota</taxon>
        <taxon>Saccharomycotina</taxon>
        <taxon>Saccharomycetes</taxon>
        <taxon>Phaffomycetales</taxon>
        <taxon>Wickerhamomycetaceae</taxon>
        <taxon>Wickerhamomyces</taxon>
    </lineage>
</organism>
<sequence>MNFLKKFLGSSPKDDLSMIPSGQLFLKRSLGSPKSASECLYTDAAASVRETSAPHNYQLVIQRAFAEGEEQLKGDDDEEEDDFAEFQDERVFLIDKSLKIHHFNRSGSLIVSWSNRDGDDGERFEFVVDESIKSSEVEHFMKTVYCCEFERKYSKSSAGVTTEQLDEFVFDPESESIEATLSKSIGNTPTKNLLSVTSEDEGEDSIYEDAEEVTGAAATSPIPSRISQPATPKKDDLAKKEVEQVKEPTGEEIVQVAAELRLYDPTTESFSLQDTDGTVTVLDLGKWEYWLSIKSKSGISLGTLISPKLNPVFNYEVVSFIFNYETGDDEVFSWLLRFEAPQELLEFQTGYMRAAWEAANKSKWQKAEASEKQYVLDAFNTNEEDQDMADYPEEEEEEEEEEQEKSSRAVNLRTGLRKEGFSDSEDEEEDEVKKNYFKGSQNKNLTIAFKNDRSYVTRGNRIGVFKTTDDDDLEFATAIENLSIGDKKQFSPTKMMLHTEDRSLVMQGDKKDTLYRMDLEYGKIVDEWKVKEDLPVVDFGPSKKFNQMTGEQTFLGISDKGLFKVDPRVNGDKLVESEYKTYATKNGFSSFGTTEDGFIAVASDKGDLRLYDRLGIRAKSLIPAIGDSIKFVETSADGKWLLATCQTYLILIDLTIKSGANAGSLGFKKSFGKDNVPKARTLKISPEHVASIKQLTGTPLNFSKAHFNTGINAKEQTIVSSSGPYAITWSLRKILRGDTEPYMIKRYSSNVVADNFKFGTDKNVIVALDDDVGIVNKKAFRKADRQTLAYVPREGFF</sequence>
<evidence type="ECO:0000259" key="4">
    <source>
        <dbReference type="Pfam" id="PF17748"/>
    </source>
</evidence>
<dbReference type="GO" id="GO:0005634">
    <property type="term" value="C:nucleus"/>
    <property type="evidence" value="ECO:0007669"/>
    <property type="project" value="TreeGrafter"/>
</dbReference>
<proteinExistence type="predicted"/>
<dbReference type="InterPro" id="IPR040979">
    <property type="entry name" value="Vid27_N"/>
</dbReference>
<dbReference type="InterPro" id="IPR040768">
    <property type="entry name" value="Vid27_PH"/>
</dbReference>
<protein>
    <recommendedName>
        <fullName evidence="7">Vacuolar import/degradation Vid27 C-terminal domain-containing protein</fullName>
    </recommendedName>
</protein>
<dbReference type="InterPro" id="IPR011044">
    <property type="entry name" value="Quino_amine_DH_bsu"/>
</dbReference>
<dbReference type="Proteomes" id="UP000094112">
    <property type="component" value="Unassembled WGS sequence"/>
</dbReference>
<feature type="compositionally biased region" description="Polar residues" evidence="1">
    <location>
        <begin position="221"/>
        <end position="230"/>
    </location>
</feature>
<feature type="domain" description="Vid27 PH-like" evidence="3">
    <location>
        <begin position="252"/>
        <end position="357"/>
    </location>
</feature>
<evidence type="ECO:0000259" key="3">
    <source>
        <dbReference type="Pfam" id="PF17747"/>
    </source>
</evidence>
<feature type="compositionally biased region" description="Acidic residues" evidence="1">
    <location>
        <begin position="382"/>
        <end position="403"/>
    </location>
</feature>
<evidence type="ECO:0000256" key="1">
    <source>
        <dbReference type="SAM" id="MobiDB-lite"/>
    </source>
</evidence>
<accession>A0A1E3P9I6</accession>
<name>A0A1E3P9I6_WICAA</name>
<reference evidence="5 6" key="1">
    <citation type="journal article" date="2016" name="Proc. Natl. Acad. Sci. U.S.A.">
        <title>Comparative genomics of biotechnologically important yeasts.</title>
        <authorList>
            <person name="Riley R."/>
            <person name="Haridas S."/>
            <person name="Wolfe K.H."/>
            <person name="Lopes M.R."/>
            <person name="Hittinger C.T."/>
            <person name="Goeker M."/>
            <person name="Salamov A.A."/>
            <person name="Wisecaver J.H."/>
            <person name="Long T.M."/>
            <person name="Calvey C.H."/>
            <person name="Aerts A.L."/>
            <person name="Barry K.W."/>
            <person name="Choi C."/>
            <person name="Clum A."/>
            <person name="Coughlan A.Y."/>
            <person name="Deshpande S."/>
            <person name="Douglass A.P."/>
            <person name="Hanson S.J."/>
            <person name="Klenk H.-P."/>
            <person name="LaButti K.M."/>
            <person name="Lapidus A."/>
            <person name="Lindquist E.A."/>
            <person name="Lipzen A.M."/>
            <person name="Meier-Kolthoff J.P."/>
            <person name="Ohm R.A."/>
            <person name="Otillar R.P."/>
            <person name="Pangilinan J.L."/>
            <person name="Peng Y."/>
            <person name="Rokas A."/>
            <person name="Rosa C.A."/>
            <person name="Scheuner C."/>
            <person name="Sibirny A.A."/>
            <person name="Slot J.C."/>
            <person name="Stielow J.B."/>
            <person name="Sun H."/>
            <person name="Kurtzman C.P."/>
            <person name="Blackwell M."/>
            <person name="Grigoriev I.V."/>
            <person name="Jeffries T.W."/>
        </authorList>
    </citation>
    <scope>NUCLEOTIDE SEQUENCE [LARGE SCALE GENOMIC DNA]</scope>
    <source>
        <strain evidence="6">ATCC 58044 / CBS 1984 / NCYC 433 / NRRL Y-366-8</strain>
    </source>
</reference>
<dbReference type="GeneID" id="30198569"/>
<dbReference type="PANTHER" id="PTHR31913">
    <property type="entry name" value="VACUOLAR IMPORT AND DEGRADATION PROTEIN 27"/>
    <property type="match status" value="1"/>
</dbReference>
<gene>
    <name evidence="5" type="ORF">WICANDRAFT_26974</name>
</gene>
<dbReference type="Pfam" id="PF17748">
    <property type="entry name" value="VID27_N"/>
    <property type="match status" value="1"/>
</dbReference>
<evidence type="ECO:0000313" key="5">
    <source>
        <dbReference type="EMBL" id="ODQ61960.1"/>
    </source>
</evidence>
<dbReference type="Pfam" id="PF08553">
    <property type="entry name" value="VID27"/>
    <property type="match status" value="1"/>
</dbReference>
<feature type="region of interest" description="Disordered" evidence="1">
    <location>
        <begin position="379"/>
        <end position="432"/>
    </location>
</feature>
<dbReference type="SUPFAM" id="SSF50969">
    <property type="entry name" value="YVTN repeat-like/Quinoprotein amine dehydrogenase"/>
    <property type="match status" value="1"/>
</dbReference>
<dbReference type="EMBL" id="KV454208">
    <property type="protein sequence ID" value="ODQ61960.1"/>
    <property type="molecule type" value="Genomic_DNA"/>
</dbReference>
<dbReference type="InterPro" id="IPR013863">
    <property type="entry name" value="VID27_C"/>
</dbReference>
<dbReference type="OrthoDB" id="10251113at2759"/>
<dbReference type="AlphaFoldDB" id="A0A1E3P9I6"/>
<dbReference type="Pfam" id="PF17747">
    <property type="entry name" value="VID27_PH"/>
    <property type="match status" value="1"/>
</dbReference>
<dbReference type="GO" id="GO:0005737">
    <property type="term" value="C:cytoplasm"/>
    <property type="evidence" value="ECO:0007669"/>
    <property type="project" value="TreeGrafter"/>
</dbReference>
<feature type="domain" description="Vacuolar import/degradation Vid27 C-terminal" evidence="2">
    <location>
        <begin position="441"/>
        <end position="790"/>
    </location>
</feature>